<comment type="caution">
    <text evidence="1">The sequence shown here is derived from an EMBL/GenBank/DDBJ whole genome shotgun (WGS) entry which is preliminary data.</text>
</comment>
<evidence type="ECO:0000313" key="1">
    <source>
        <dbReference type="EMBL" id="KAI3773954.1"/>
    </source>
</evidence>
<gene>
    <name evidence="1" type="ORF">L1987_48493</name>
</gene>
<organism evidence="1 2">
    <name type="scientific">Smallanthus sonchifolius</name>
    <dbReference type="NCBI Taxonomy" id="185202"/>
    <lineage>
        <taxon>Eukaryota</taxon>
        <taxon>Viridiplantae</taxon>
        <taxon>Streptophyta</taxon>
        <taxon>Embryophyta</taxon>
        <taxon>Tracheophyta</taxon>
        <taxon>Spermatophyta</taxon>
        <taxon>Magnoliopsida</taxon>
        <taxon>eudicotyledons</taxon>
        <taxon>Gunneridae</taxon>
        <taxon>Pentapetalae</taxon>
        <taxon>asterids</taxon>
        <taxon>campanulids</taxon>
        <taxon>Asterales</taxon>
        <taxon>Asteraceae</taxon>
        <taxon>Asteroideae</taxon>
        <taxon>Heliantheae alliance</taxon>
        <taxon>Millerieae</taxon>
        <taxon>Smallanthus</taxon>
    </lineage>
</organism>
<protein>
    <submittedName>
        <fullName evidence="1">Uncharacterized protein</fullName>
    </submittedName>
</protein>
<reference evidence="1 2" key="2">
    <citation type="journal article" date="2022" name="Mol. Ecol. Resour.">
        <title>The genomes of chicory, endive, great burdock and yacon provide insights into Asteraceae paleo-polyploidization history and plant inulin production.</title>
        <authorList>
            <person name="Fan W."/>
            <person name="Wang S."/>
            <person name="Wang H."/>
            <person name="Wang A."/>
            <person name="Jiang F."/>
            <person name="Liu H."/>
            <person name="Zhao H."/>
            <person name="Xu D."/>
            <person name="Zhang Y."/>
        </authorList>
    </citation>
    <scope>NUCLEOTIDE SEQUENCE [LARGE SCALE GENOMIC DNA]</scope>
    <source>
        <strain evidence="2">cv. Yunnan</strain>
        <tissue evidence="1">Leaves</tissue>
    </source>
</reference>
<dbReference type="EMBL" id="CM042033">
    <property type="protein sequence ID" value="KAI3773954.1"/>
    <property type="molecule type" value="Genomic_DNA"/>
</dbReference>
<dbReference type="Proteomes" id="UP001056120">
    <property type="component" value="Linkage Group LG16"/>
</dbReference>
<evidence type="ECO:0000313" key="2">
    <source>
        <dbReference type="Proteomes" id="UP001056120"/>
    </source>
</evidence>
<name>A0ACB9FRT6_9ASTR</name>
<reference evidence="2" key="1">
    <citation type="journal article" date="2022" name="Mol. Ecol. Resour.">
        <title>The genomes of chicory, endive, great burdock and yacon provide insights into Asteraceae palaeo-polyploidization history and plant inulin production.</title>
        <authorList>
            <person name="Fan W."/>
            <person name="Wang S."/>
            <person name="Wang H."/>
            <person name="Wang A."/>
            <person name="Jiang F."/>
            <person name="Liu H."/>
            <person name="Zhao H."/>
            <person name="Xu D."/>
            <person name="Zhang Y."/>
        </authorList>
    </citation>
    <scope>NUCLEOTIDE SEQUENCE [LARGE SCALE GENOMIC DNA]</scope>
    <source>
        <strain evidence="2">cv. Yunnan</strain>
    </source>
</reference>
<sequence>MSDDWNAPPPSYSEEEDPSEHYVPESENDEASSDDARSHFPSPDSVLPRTAFEVGGLSEVPIPLVVLSDDEEQIMDTDNENDLYEVAEQVDSLIEAGVALDTRLNNVQQAIGGALEKIPQLFDYVTTAQEADQRRDRRIAEIQRMIWIVGVTVMALIVLLVSMIMYRLF</sequence>
<keyword evidence="2" id="KW-1185">Reference proteome</keyword>
<accession>A0ACB9FRT6</accession>
<proteinExistence type="predicted"/>